<comment type="catalytic activity">
    <reaction evidence="6">
        <text>cytidine(1402) in 16S rRNA + S-adenosyl-L-methionine = 2'-O-methylcytidine(1402) in 16S rRNA + S-adenosyl-L-homocysteine + H(+)</text>
        <dbReference type="Rhea" id="RHEA:42924"/>
        <dbReference type="Rhea" id="RHEA-COMP:10285"/>
        <dbReference type="Rhea" id="RHEA-COMP:10286"/>
        <dbReference type="ChEBI" id="CHEBI:15378"/>
        <dbReference type="ChEBI" id="CHEBI:57856"/>
        <dbReference type="ChEBI" id="CHEBI:59789"/>
        <dbReference type="ChEBI" id="CHEBI:74495"/>
        <dbReference type="ChEBI" id="CHEBI:82748"/>
        <dbReference type="EC" id="2.1.1.198"/>
    </reaction>
</comment>
<keyword evidence="4 6" id="KW-0808">Transferase</keyword>
<dbReference type="InterPro" id="IPR035996">
    <property type="entry name" value="4pyrrol_Methylase_sf"/>
</dbReference>
<comment type="subcellular location">
    <subcellularLocation>
        <location evidence="6">Cytoplasm</location>
    </subcellularLocation>
</comment>
<comment type="similarity">
    <text evidence="6">Belongs to the methyltransferase superfamily. RsmI family.</text>
</comment>
<keyword evidence="5 6" id="KW-0949">S-adenosyl-L-methionine</keyword>
<evidence type="ECO:0000256" key="6">
    <source>
        <dbReference type="HAMAP-Rule" id="MF_01877"/>
    </source>
</evidence>
<dbReference type="NCBIfam" id="TIGR00096">
    <property type="entry name" value="16S rRNA (cytidine(1402)-2'-O)-methyltransferase"/>
    <property type="match status" value="1"/>
</dbReference>
<dbReference type="GO" id="GO:0070677">
    <property type="term" value="F:rRNA (cytosine-2'-O-)-methyltransferase activity"/>
    <property type="evidence" value="ECO:0007669"/>
    <property type="project" value="UniProtKB-UniRule"/>
</dbReference>
<dbReference type="PIRSF" id="PIRSF005917">
    <property type="entry name" value="MTase_YraL"/>
    <property type="match status" value="1"/>
</dbReference>
<dbReference type="FunFam" id="3.40.1010.10:FF:000007">
    <property type="entry name" value="Ribosomal RNA small subunit methyltransferase I"/>
    <property type="match status" value="1"/>
</dbReference>
<feature type="domain" description="Tetrapyrrole methylase" evidence="7">
    <location>
        <begin position="1"/>
        <end position="203"/>
    </location>
</feature>
<dbReference type="Proteomes" id="UP000034072">
    <property type="component" value="Unassembled WGS sequence"/>
</dbReference>
<dbReference type="Pfam" id="PF00590">
    <property type="entry name" value="TP_methylase"/>
    <property type="match status" value="1"/>
</dbReference>
<evidence type="ECO:0000313" key="9">
    <source>
        <dbReference type="Proteomes" id="UP000034072"/>
    </source>
</evidence>
<reference evidence="8 9" key="1">
    <citation type="journal article" date="2015" name="Nature">
        <title>rRNA introns, odd ribosomes, and small enigmatic genomes across a large radiation of phyla.</title>
        <authorList>
            <person name="Brown C.T."/>
            <person name="Hug L.A."/>
            <person name="Thomas B.C."/>
            <person name="Sharon I."/>
            <person name="Castelle C.J."/>
            <person name="Singh A."/>
            <person name="Wilkins M.J."/>
            <person name="Williams K.H."/>
            <person name="Banfield J.F."/>
        </authorList>
    </citation>
    <scope>NUCLEOTIDE SEQUENCE [LARGE SCALE GENOMIC DNA]</scope>
</reference>
<name>A0A0G0QHY4_9BACT</name>
<proteinExistence type="inferred from homology"/>
<protein>
    <recommendedName>
        <fullName evidence="6">Ribosomal RNA small subunit methyltransferase I</fullName>
        <ecNumber evidence="6">2.1.1.198</ecNumber>
    </recommendedName>
    <alternativeName>
        <fullName evidence="6">16S rRNA 2'-O-ribose C1402 methyltransferase</fullName>
    </alternativeName>
    <alternativeName>
        <fullName evidence="6">rRNA (cytidine-2'-O-)-methyltransferase RsmI</fullName>
    </alternativeName>
</protein>
<dbReference type="EC" id="2.1.1.198" evidence="6"/>
<dbReference type="AlphaFoldDB" id="A0A0G0QHY4"/>
<sequence length="223" mass="25080">MLYIVATPIGNLEDITLRAINVLSNVDLILAEDTRVTRNLLERYNIKKDIISYHQHSDFKKIDQIIEMLRDNKKLALVTDAGTPGINDPGNYLIMKALEEIPDLMIVPIPGANAAISALSVSGFATDKFVFLGFPPHKKGRQTFFKNIAIIDETVVFYESKHRILKALDELKKLSNIDARKIMVGRELTKQFETIYRGDIDHITKSLSGDNLLGEFVVVIANK</sequence>
<dbReference type="PATRIC" id="fig|1619033.3.peg.768"/>
<dbReference type="InterPro" id="IPR014776">
    <property type="entry name" value="4pyrrole_Mease_sub2"/>
</dbReference>
<dbReference type="InterPro" id="IPR000878">
    <property type="entry name" value="4pyrrol_Mease"/>
</dbReference>
<dbReference type="PANTHER" id="PTHR46111">
    <property type="entry name" value="RIBOSOMAL RNA SMALL SUBUNIT METHYLTRANSFERASE I"/>
    <property type="match status" value="1"/>
</dbReference>
<evidence type="ECO:0000256" key="1">
    <source>
        <dbReference type="ARBA" id="ARBA00022490"/>
    </source>
</evidence>
<gene>
    <name evidence="6" type="primary">rsmI</name>
    <name evidence="8" type="ORF">UT75_C0011G0012</name>
</gene>
<evidence type="ECO:0000256" key="4">
    <source>
        <dbReference type="ARBA" id="ARBA00022679"/>
    </source>
</evidence>
<dbReference type="EMBL" id="LBXZ01000011">
    <property type="protein sequence ID" value="KKR39984.1"/>
    <property type="molecule type" value="Genomic_DNA"/>
</dbReference>
<dbReference type="FunFam" id="3.30.950.10:FF:000002">
    <property type="entry name" value="Ribosomal RNA small subunit methyltransferase I"/>
    <property type="match status" value="1"/>
</dbReference>
<dbReference type="Gene3D" id="3.40.1010.10">
    <property type="entry name" value="Cobalt-precorrin-4 Transmethylase, Domain 1"/>
    <property type="match status" value="1"/>
</dbReference>
<dbReference type="GO" id="GO:0005737">
    <property type="term" value="C:cytoplasm"/>
    <property type="evidence" value="ECO:0007669"/>
    <property type="project" value="UniProtKB-SubCell"/>
</dbReference>
<evidence type="ECO:0000256" key="3">
    <source>
        <dbReference type="ARBA" id="ARBA00022603"/>
    </source>
</evidence>
<evidence type="ECO:0000313" key="8">
    <source>
        <dbReference type="EMBL" id="KKR39984.1"/>
    </source>
</evidence>
<dbReference type="Gene3D" id="3.30.950.10">
    <property type="entry name" value="Methyltransferase, Cobalt-precorrin-4 Transmethylase, Domain 2"/>
    <property type="match status" value="1"/>
</dbReference>
<dbReference type="CDD" id="cd11648">
    <property type="entry name" value="RsmI"/>
    <property type="match status" value="1"/>
</dbReference>
<keyword evidence="3 6" id="KW-0489">Methyltransferase</keyword>
<organism evidence="8 9">
    <name type="scientific">Candidatus Yanofskybacteria bacterium GW2011_GWE2_40_11</name>
    <dbReference type="NCBI Taxonomy" id="1619033"/>
    <lineage>
        <taxon>Bacteria</taxon>
        <taxon>Candidatus Yanofskyibacteriota</taxon>
    </lineage>
</organism>
<evidence type="ECO:0000256" key="2">
    <source>
        <dbReference type="ARBA" id="ARBA00022552"/>
    </source>
</evidence>
<dbReference type="SUPFAM" id="SSF53790">
    <property type="entry name" value="Tetrapyrrole methylase"/>
    <property type="match status" value="1"/>
</dbReference>
<keyword evidence="1 6" id="KW-0963">Cytoplasm</keyword>
<evidence type="ECO:0000259" key="7">
    <source>
        <dbReference type="Pfam" id="PF00590"/>
    </source>
</evidence>
<dbReference type="InterPro" id="IPR014777">
    <property type="entry name" value="4pyrrole_Mease_sub1"/>
</dbReference>
<dbReference type="PANTHER" id="PTHR46111:SF1">
    <property type="entry name" value="RIBOSOMAL RNA SMALL SUBUNIT METHYLTRANSFERASE I"/>
    <property type="match status" value="1"/>
</dbReference>
<evidence type="ECO:0000256" key="5">
    <source>
        <dbReference type="ARBA" id="ARBA00022691"/>
    </source>
</evidence>
<comment type="caution">
    <text evidence="8">The sequence shown here is derived from an EMBL/GenBank/DDBJ whole genome shotgun (WGS) entry which is preliminary data.</text>
</comment>
<dbReference type="HAMAP" id="MF_01877">
    <property type="entry name" value="16SrRNA_methyltr_I"/>
    <property type="match status" value="1"/>
</dbReference>
<dbReference type="InterPro" id="IPR008189">
    <property type="entry name" value="rRNA_ssu_MeTfrase_I"/>
</dbReference>
<keyword evidence="2 6" id="KW-0698">rRNA processing</keyword>
<accession>A0A0G0QHY4</accession>
<comment type="function">
    <text evidence="6">Catalyzes the 2'-O-methylation of the ribose of cytidine 1402 (C1402) in 16S rRNA.</text>
</comment>